<feature type="region of interest" description="Disordered" evidence="6">
    <location>
        <begin position="144"/>
        <end position="221"/>
    </location>
</feature>
<protein>
    <submittedName>
        <fullName evidence="7">Uncharacterized protein</fullName>
    </submittedName>
</protein>
<keyword evidence="8" id="KW-1185">Reference proteome</keyword>
<keyword evidence="4" id="KW-0809">Transit peptide</keyword>
<accession>A0A2P6QPT5</accession>
<dbReference type="Proteomes" id="UP000238479">
    <property type="component" value="Chromosome 4"/>
</dbReference>
<evidence type="ECO:0000256" key="2">
    <source>
        <dbReference type="ARBA" id="ARBA00022528"/>
    </source>
</evidence>
<name>A0A2P6QPT5_ROSCH</name>
<evidence type="ECO:0000256" key="3">
    <source>
        <dbReference type="ARBA" id="ARBA00022640"/>
    </source>
</evidence>
<keyword evidence="3" id="KW-0934">Plastid</keyword>
<dbReference type="GO" id="GO:2000904">
    <property type="term" value="P:regulation of starch metabolic process"/>
    <property type="evidence" value="ECO:0007669"/>
    <property type="project" value="TreeGrafter"/>
</dbReference>
<evidence type="ECO:0000256" key="1">
    <source>
        <dbReference type="ARBA" id="ARBA00004470"/>
    </source>
</evidence>
<dbReference type="GO" id="GO:0043036">
    <property type="term" value="C:starch grain"/>
    <property type="evidence" value="ECO:0007669"/>
    <property type="project" value="TreeGrafter"/>
</dbReference>
<comment type="similarity">
    <text evidence="5">Belongs to the ESV1 family.</text>
</comment>
<evidence type="ECO:0000256" key="5">
    <source>
        <dbReference type="ARBA" id="ARBA00038237"/>
    </source>
</evidence>
<evidence type="ECO:0000256" key="4">
    <source>
        <dbReference type="ARBA" id="ARBA00022946"/>
    </source>
</evidence>
<dbReference type="OMA" id="FWSWAPP"/>
<keyword evidence="2" id="KW-0150">Chloroplast</keyword>
<feature type="region of interest" description="Disordered" evidence="6">
    <location>
        <begin position="579"/>
        <end position="659"/>
    </location>
</feature>
<sequence>MATPYLGSCTPRASQFSLHRHRHRCPILLEQARTAPFAGNRGVTLKVRAASSDGGGDSYLGMWKKAMENEKKAVKFQKIVENSAPADNDVAGESIAENLEHKSQEFEKILEVPKEERDRIQRMQVVDRAAAAIAAARALLKESGLKKESGSGEPGSGGVRTEPDLGGVRTEPDLSGAIEAPDEGMQDGSISVPQSEESSGTWTPGPDFWSWTPPSSDSSDDIIDLQAAKKPSANPNLSLPVKEKERSLDVLSIPLQSILSEIPLPPLQSLKEVKKVDVAESTSTKEEHELGHEFSVHAAEAARALDKADQESLSGVYTDGARWWKESGVEQRPDGVTCRWTMIRGVSADQVTEWQDKYWEAADELGHKELGSEKSGRDAYGNVWREHWKEAMWQNCGLVHMEKSADKWGKNGRGDEWQEKWWEHYDASGQAEKWAHKWCTIDPNTPVDVGHAHIWHERWGETYDGHGGSNKYTDKWAERCEGDGWSKWGDKWDEHFDPNGHGVKQGETWWEGKYGERWNKTWGEGHNGSGWIHKYGKSSSGDHWDTHEQEDTWYERFPHFGFYHCFENSVQLREVRKPSEIASQMSSETSSEMPSETSSEMPSLEMLSETSSEMPPETSSEIPSETSSEIPSEIPSDMSSDSPLELPSELLLKRQSEVA</sequence>
<evidence type="ECO:0000313" key="8">
    <source>
        <dbReference type="Proteomes" id="UP000238479"/>
    </source>
</evidence>
<dbReference type="EMBL" id="PDCK01000042">
    <property type="protein sequence ID" value="PRQ36199.1"/>
    <property type="molecule type" value="Genomic_DNA"/>
</dbReference>
<dbReference type="GO" id="GO:0005982">
    <property type="term" value="P:starch metabolic process"/>
    <property type="evidence" value="ECO:0007669"/>
    <property type="project" value="TreeGrafter"/>
</dbReference>
<dbReference type="PANTHER" id="PTHR34113">
    <property type="entry name" value="INACTIVE PURPLE ACID PHOSPHATASE-LIKE PROTEIN"/>
    <property type="match status" value="1"/>
</dbReference>
<feature type="compositionally biased region" description="Low complexity" evidence="6">
    <location>
        <begin position="585"/>
        <end position="650"/>
    </location>
</feature>
<evidence type="ECO:0000256" key="6">
    <source>
        <dbReference type="SAM" id="MobiDB-lite"/>
    </source>
</evidence>
<dbReference type="Gramene" id="PRQ36199">
    <property type="protein sequence ID" value="PRQ36199"/>
    <property type="gene ID" value="RchiOBHm_Chr4g0388821"/>
</dbReference>
<dbReference type="AlphaFoldDB" id="A0A2P6QPT5"/>
<comment type="caution">
    <text evidence="7">The sequence shown here is derived from an EMBL/GenBank/DDBJ whole genome shotgun (WGS) entry which is preliminary data.</text>
</comment>
<dbReference type="GO" id="GO:0009570">
    <property type="term" value="C:chloroplast stroma"/>
    <property type="evidence" value="ECO:0007669"/>
    <property type="project" value="UniProtKB-SubCell"/>
</dbReference>
<dbReference type="InterPro" id="IPR052495">
    <property type="entry name" value="Alpha-glucan_binding_chloro"/>
</dbReference>
<gene>
    <name evidence="7" type="ORF">RchiOBHm_Chr4g0388821</name>
</gene>
<organism evidence="7 8">
    <name type="scientific">Rosa chinensis</name>
    <name type="common">China rose</name>
    <dbReference type="NCBI Taxonomy" id="74649"/>
    <lineage>
        <taxon>Eukaryota</taxon>
        <taxon>Viridiplantae</taxon>
        <taxon>Streptophyta</taxon>
        <taxon>Embryophyta</taxon>
        <taxon>Tracheophyta</taxon>
        <taxon>Spermatophyta</taxon>
        <taxon>Magnoliopsida</taxon>
        <taxon>eudicotyledons</taxon>
        <taxon>Gunneridae</taxon>
        <taxon>Pentapetalae</taxon>
        <taxon>rosids</taxon>
        <taxon>fabids</taxon>
        <taxon>Rosales</taxon>
        <taxon>Rosaceae</taxon>
        <taxon>Rosoideae</taxon>
        <taxon>Rosoideae incertae sedis</taxon>
        <taxon>Rosa</taxon>
    </lineage>
</organism>
<proteinExistence type="inferred from homology"/>
<evidence type="ECO:0000313" key="7">
    <source>
        <dbReference type="EMBL" id="PRQ36199.1"/>
    </source>
</evidence>
<comment type="subcellular location">
    <subcellularLocation>
        <location evidence="1">Plastid</location>
        <location evidence="1">Chloroplast stroma</location>
    </subcellularLocation>
</comment>
<reference evidence="7 8" key="1">
    <citation type="journal article" date="2018" name="Nat. Genet.">
        <title>The Rosa genome provides new insights in the design of modern roses.</title>
        <authorList>
            <person name="Bendahmane M."/>
        </authorList>
    </citation>
    <scope>NUCLEOTIDE SEQUENCE [LARGE SCALE GENOMIC DNA]</scope>
    <source>
        <strain evidence="8">cv. Old Blush</strain>
    </source>
</reference>
<dbReference type="STRING" id="74649.A0A2P6QPT5"/>
<feature type="compositionally biased region" description="Polar residues" evidence="6">
    <location>
        <begin position="188"/>
        <end position="202"/>
    </location>
</feature>
<dbReference type="OrthoDB" id="343842at2759"/>
<dbReference type="GO" id="GO:2001070">
    <property type="term" value="F:starch binding"/>
    <property type="evidence" value="ECO:0007669"/>
    <property type="project" value="TreeGrafter"/>
</dbReference>
<dbReference type="PANTHER" id="PTHR34113:SF2">
    <property type="entry name" value="PROTEIN LIKE EARLY STARVATION, CHLOROPLASTIC"/>
    <property type="match status" value="1"/>
</dbReference>